<keyword evidence="3" id="KW-1185">Reference proteome</keyword>
<dbReference type="PANTHER" id="PTHR11786:SF0">
    <property type="entry name" value="ARYLAMINE N-ACETYLTRANSFERASE 4-RELATED"/>
    <property type="match status" value="1"/>
</dbReference>
<dbReference type="InterPro" id="IPR001447">
    <property type="entry name" value="Arylamine_N-AcTrfase"/>
</dbReference>
<dbReference type="GO" id="GO:0016407">
    <property type="term" value="F:acetyltransferase activity"/>
    <property type="evidence" value="ECO:0007669"/>
    <property type="project" value="InterPro"/>
</dbReference>
<sequence>MELELSKRSSAYTPEQIAQWEEYINLPSQYRLSSKPTLNLNYLTALHTYQIAHVPYENLVLHYSSKHEVDLDPQVLFQKIVGNKRGRGGYCMENSIFFNHILRALGWTVYTAGVKIRPRVGGVPGGNFTGWVHIVNIVTLPTGEKYQLDVGFGGDGPTHPLPLIHGHESLNLGTQTVRLLHRPIPCNVDQTQKWWVYQYRNSSTQEWNTFYAFPELEFSEADFGVMNWWTSQSMYESNFQTRRVLIVRFFLGKVDEDLERGSEDEEGKGGKEGIVGKAMLVDGEVKRNDGGKTRVLMVCKSEEERVKVIREHFGIELTQEEIRAVRGRIVELKHD</sequence>
<evidence type="ECO:0000256" key="1">
    <source>
        <dbReference type="ARBA" id="ARBA00006547"/>
    </source>
</evidence>
<dbReference type="EMBL" id="KQ947411">
    <property type="protein sequence ID" value="KUJ19084.1"/>
    <property type="molecule type" value="Genomic_DNA"/>
</dbReference>
<organism evidence="2 3">
    <name type="scientific">Mollisia scopiformis</name>
    <name type="common">Conifer needle endophyte fungus</name>
    <name type="synonym">Phialocephala scopiformis</name>
    <dbReference type="NCBI Taxonomy" id="149040"/>
    <lineage>
        <taxon>Eukaryota</taxon>
        <taxon>Fungi</taxon>
        <taxon>Dikarya</taxon>
        <taxon>Ascomycota</taxon>
        <taxon>Pezizomycotina</taxon>
        <taxon>Leotiomycetes</taxon>
        <taxon>Helotiales</taxon>
        <taxon>Mollisiaceae</taxon>
        <taxon>Mollisia</taxon>
    </lineage>
</organism>
<dbReference type="KEGG" id="psco:LY89DRAFT_641939"/>
<protein>
    <submittedName>
        <fullName evidence="2">Arylamine N-acetyltransferase 1</fullName>
    </submittedName>
</protein>
<dbReference type="Pfam" id="PF00797">
    <property type="entry name" value="Acetyltransf_2"/>
    <property type="match status" value="1"/>
</dbReference>
<reference evidence="2 3" key="1">
    <citation type="submission" date="2015-10" db="EMBL/GenBank/DDBJ databases">
        <title>Full genome of DAOMC 229536 Phialocephala scopiformis, a fungal endophyte of spruce producing the potent anti-insectan compound rugulosin.</title>
        <authorList>
            <consortium name="DOE Joint Genome Institute"/>
            <person name="Walker A.K."/>
            <person name="Frasz S.L."/>
            <person name="Seifert K.A."/>
            <person name="Miller J.D."/>
            <person name="Mondo S.J."/>
            <person name="Labutti K."/>
            <person name="Lipzen A."/>
            <person name="Dockter R."/>
            <person name="Kennedy M."/>
            <person name="Grigoriev I.V."/>
            <person name="Spatafora J.W."/>
        </authorList>
    </citation>
    <scope>NUCLEOTIDE SEQUENCE [LARGE SCALE GENOMIC DNA]</scope>
    <source>
        <strain evidence="2 3">CBS 120377</strain>
    </source>
</reference>
<dbReference type="AlphaFoldDB" id="A0A194XG30"/>
<proteinExistence type="inferred from homology"/>
<dbReference type="GeneID" id="28821461"/>
<dbReference type="InterPro" id="IPR053710">
    <property type="entry name" value="Arylamine_NAT_domain_sf"/>
</dbReference>
<evidence type="ECO:0000313" key="2">
    <source>
        <dbReference type="EMBL" id="KUJ19084.1"/>
    </source>
</evidence>
<accession>A0A194XG30</accession>
<keyword evidence="2" id="KW-0808">Transferase</keyword>
<dbReference type="PANTHER" id="PTHR11786">
    <property type="entry name" value="N-HYDROXYARYLAMINE O-ACETYLTRANSFERASE"/>
    <property type="match status" value="1"/>
</dbReference>
<gene>
    <name evidence="2" type="ORF">LY89DRAFT_641939</name>
</gene>
<dbReference type="InterPro" id="IPR038765">
    <property type="entry name" value="Papain-like_cys_pep_sf"/>
</dbReference>
<dbReference type="RefSeq" id="XP_018073439.1">
    <property type="nucleotide sequence ID" value="XM_018211735.1"/>
</dbReference>
<dbReference type="OrthoDB" id="10260017at2759"/>
<dbReference type="Gene3D" id="3.30.2140.20">
    <property type="match status" value="1"/>
</dbReference>
<evidence type="ECO:0000313" key="3">
    <source>
        <dbReference type="Proteomes" id="UP000070700"/>
    </source>
</evidence>
<name>A0A194XG30_MOLSC</name>
<dbReference type="SUPFAM" id="SSF54001">
    <property type="entry name" value="Cysteine proteinases"/>
    <property type="match status" value="1"/>
</dbReference>
<dbReference type="InParanoid" id="A0A194XG30"/>
<dbReference type="Proteomes" id="UP000070700">
    <property type="component" value="Unassembled WGS sequence"/>
</dbReference>
<comment type="similarity">
    <text evidence="1">Belongs to the arylamine N-acetyltransferase family.</text>
</comment>